<sequence>MAAILLLLLFSTFHTAIAQHGSANISLGSSLSPTNNPSLFSSSGNFAFGFFLEGNGFLIGIWISKIPEKKVVWTANRDDPPLSRDATLHLTVDGLILQPTEGQEIPITTISQSASSASMLDSGNFVLYDSQMKIIWQSFDYPTDTLLPGQQLMVGKELYSSVSETNHSTGKFQLIMQHDGNLVQYPVASSLTAAYAYYSSGTFTAGDNVTLNLSDDGHLYLLNSTDFYLKNLTNAGLPANQSNIYRMTIDVDGIFRLYSCLNGNSNWSIQWSSSNDKCDPKGICGLNSYCTLNDEQSVCSCLPGFDFIEQDDLSMGCQKNFTSGSCQSQKILTTFTMYPLENTIWENNPYSIFNTTKEYCQEACLGDCNCEAALFIDGQCRKQKLPMRYGRRKLDDSTIAFVKVGTRIITCILIYRHRVWTYKKISNQRSMGLTEDIFLQSFSYDELEKVTEGFKEELGKGAFGTVFKGTLSDHRVVAVKRLENVVNEGERQFRNELTMIARTHHKNLVRLLGYCYDGQNRLLVYEYMSNGSLAEFLFRLERHPTWDERVRISLGIGRGILYLHEECETQIIHCDIKPQNVLMDKDLCPKIADFGLSKLLKSDQTRTFTGVRGTTGYVAPEWYRRLPITVKADVYSFGIVLLEIICCRKNLDTNASMDEIVLVNWVCDCFEKGELDLLNADEEVDKKTFERIVKVGLWCIQNDPSLRPSMKKVVLMLEGTVDIPVPPSPTSFLSSIIASSG</sequence>
<comment type="catalytic activity">
    <reaction evidence="16 18">
        <text>L-threonyl-[protein] + ATP = O-phospho-L-threonyl-[protein] + ADP + H(+)</text>
        <dbReference type="Rhea" id="RHEA:46608"/>
        <dbReference type="Rhea" id="RHEA-COMP:11060"/>
        <dbReference type="Rhea" id="RHEA-COMP:11605"/>
        <dbReference type="ChEBI" id="CHEBI:15378"/>
        <dbReference type="ChEBI" id="CHEBI:30013"/>
        <dbReference type="ChEBI" id="CHEBI:30616"/>
        <dbReference type="ChEBI" id="CHEBI:61977"/>
        <dbReference type="ChEBI" id="CHEBI:456216"/>
        <dbReference type="EC" id="2.7.11.1"/>
    </reaction>
</comment>
<keyword evidence="7" id="KW-0430">Lectin</keyword>
<comment type="catalytic activity">
    <reaction evidence="17 18">
        <text>L-seryl-[protein] + ATP = O-phospho-L-seryl-[protein] + ADP + H(+)</text>
        <dbReference type="Rhea" id="RHEA:17989"/>
        <dbReference type="Rhea" id="RHEA-COMP:9863"/>
        <dbReference type="Rhea" id="RHEA-COMP:11604"/>
        <dbReference type="ChEBI" id="CHEBI:15378"/>
        <dbReference type="ChEBI" id="CHEBI:29999"/>
        <dbReference type="ChEBI" id="CHEBI:30616"/>
        <dbReference type="ChEBI" id="CHEBI:83421"/>
        <dbReference type="ChEBI" id="CHEBI:456216"/>
        <dbReference type="EC" id="2.7.11.1"/>
    </reaction>
</comment>
<dbReference type="Proteomes" id="UP001141806">
    <property type="component" value="Unassembled WGS sequence"/>
</dbReference>
<evidence type="ECO:0000256" key="20">
    <source>
        <dbReference type="SAM" id="SignalP"/>
    </source>
</evidence>
<dbReference type="Pfam" id="PF01453">
    <property type="entry name" value="B_lectin"/>
    <property type="match status" value="1"/>
</dbReference>
<feature type="binding site" evidence="19">
    <location>
        <position position="480"/>
    </location>
    <ligand>
        <name>ATP</name>
        <dbReference type="ChEBI" id="CHEBI:30616"/>
    </ligand>
</feature>
<keyword evidence="8 18" id="KW-0547">Nucleotide-binding</keyword>
<evidence type="ECO:0000256" key="10">
    <source>
        <dbReference type="ARBA" id="ARBA00022840"/>
    </source>
</evidence>
<dbReference type="AlphaFoldDB" id="A0A9Q0JUX1"/>
<dbReference type="Pfam" id="PF00954">
    <property type="entry name" value="S_locus_glycop"/>
    <property type="match status" value="1"/>
</dbReference>
<dbReference type="CDD" id="cd14066">
    <property type="entry name" value="STKc_IRAK"/>
    <property type="match status" value="1"/>
</dbReference>
<dbReference type="GO" id="GO:0048544">
    <property type="term" value="P:recognition of pollen"/>
    <property type="evidence" value="ECO:0007669"/>
    <property type="project" value="InterPro"/>
</dbReference>
<evidence type="ECO:0000256" key="18">
    <source>
        <dbReference type="PIRNR" id="PIRNR000641"/>
    </source>
</evidence>
<keyword evidence="5" id="KW-0812">Transmembrane</keyword>
<evidence type="ECO:0000259" key="22">
    <source>
        <dbReference type="PROSITE" id="PS50927"/>
    </source>
</evidence>
<comment type="subcellular location">
    <subcellularLocation>
        <location evidence="1">Membrane</location>
        <topology evidence="1">Single-pass type I membrane protein</topology>
    </subcellularLocation>
</comment>
<dbReference type="SMART" id="SM00220">
    <property type="entry name" value="S_TKc"/>
    <property type="match status" value="1"/>
</dbReference>
<evidence type="ECO:0000256" key="5">
    <source>
        <dbReference type="ARBA" id="ARBA00022692"/>
    </source>
</evidence>
<dbReference type="GO" id="GO:0005524">
    <property type="term" value="F:ATP binding"/>
    <property type="evidence" value="ECO:0007669"/>
    <property type="project" value="UniProtKB-UniRule"/>
</dbReference>
<dbReference type="GO" id="GO:0004674">
    <property type="term" value="F:protein serine/threonine kinase activity"/>
    <property type="evidence" value="ECO:0007669"/>
    <property type="project" value="UniProtKB-KW"/>
</dbReference>
<dbReference type="SUPFAM" id="SSF56112">
    <property type="entry name" value="Protein kinase-like (PK-like)"/>
    <property type="match status" value="1"/>
</dbReference>
<feature type="domain" description="Bulb-type lectin" evidence="22">
    <location>
        <begin position="24"/>
        <end position="140"/>
    </location>
</feature>
<dbReference type="InterPro" id="IPR001480">
    <property type="entry name" value="Bulb-type_lectin_dom"/>
</dbReference>
<evidence type="ECO:0000256" key="8">
    <source>
        <dbReference type="ARBA" id="ARBA00022741"/>
    </source>
</evidence>
<evidence type="ECO:0000256" key="1">
    <source>
        <dbReference type="ARBA" id="ARBA00004479"/>
    </source>
</evidence>
<dbReference type="Gene3D" id="2.90.10.10">
    <property type="entry name" value="Bulb-type lectin domain"/>
    <property type="match status" value="2"/>
</dbReference>
<evidence type="ECO:0000256" key="19">
    <source>
        <dbReference type="PROSITE-ProRule" id="PRU10141"/>
    </source>
</evidence>
<evidence type="ECO:0000256" key="14">
    <source>
        <dbReference type="ARBA" id="ARBA00023170"/>
    </source>
</evidence>
<keyword evidence="11" id="KW-1133">Transmembrane helix</keyword>
<name>A0A9Q0JUX1_9MAGN</name>
<dbReference type="FunFam" id="3.30.200.20:FF:000059">
    <property type="entry name" value="S-receptor-like serine/threonine-protein kinase"/>
    <property type="match status" value="1"/>
</dbReference>
<evidence type="ECO:0000256" key="12">
    <source>
        <dbReference type="ARBA" id="ARBA00023136"/>
    </source>
</evidence>
<dbReference type="FunFam" id="2.90.10.10:FF:000026">
    <property type="entry name" value="Serine/threonine-protein kinase"/>
    <property type="match status" value="1"/>
</dbReference>
<dbReference type="PANTHER" id="PTHR47976">
    <property type="entry name" value="G-TYPE LECTIN S-RECEPTOR-LIKE SERINE/THREONINE-PROTEIN KINASE SD2-5"/>
    <property type="match status" value="1"/>
</dbReference>
<dbReference type="GO" id="GO:0030246">
    <property type="term" value="F:carbohydrate binding"/>
    <property type="evidence" value="ECO:0007669"/>
    <property type="project" value="UniProtKB-KW"/>
</dbReference>
<evidence type="ECO:0000256" key="4">
    <source>
        <dbReference type="ARBA" id="ARBA00022679"/>
    </source>
</evidence>
<evidence type="ECO:0000256" key="17">
    <source>
        <dbReference type="ARBA" id="ARBA00048679"/>
    </source>
</evidence>
<keyword evidence="9 18" id="KW-0418">Kinase</keyword>
<evidence type="ECO:0000256" key="15">
    <source>
        <dbReference type="ARBA" id="ARBA00023180"/>
    </source>
</evidence>
<evidence type="ECO:0000259" key="21">
    <source>
        <dbReference type="PROSITE" id="PS50011"/>
    </source>
</evidence>
<evidence type="ECO:0000256" key="3">
    <source>
        <dbReference type="ARBA" id="ARBA00022536"/>
    </source>
</evidence>
<keyword evidence="15" id="KW-0325">Glycoprotein</keyword>
<evidence type="ECO:0000256" key="2">
    <source>
        <dbReference type="ARBA" id="ARBA00022527"/>
    </source>
</evidence>
<dbReference type="SMART" id="SM00108">
    <property type="entry name" value="B_lectin"/>
    <property type="match status" value="1"/>
</dbReference>
<dbReference type="InterPro" id="IPR024171">
    <property type="entry name" value="SRK-like_kinase"/>
</dbReference>
<gene>
    <name evidence="23" type="ORF">NE237_029244</name>
</gene>
<keyword evidence="10 18" id="KW-0067">ATP-binding</keyword>
<dbReference type="OrthoDB" id="758220at2759"/>
<dbReference type="EC" id="2.7.11.1" evidence="18"/>
<evidence type="ECO:0000313" key="23">
    <source>
        <dbReference type="EMBL" id="KAJ4952412.1"/>
    </source>
</evidence>
<dbReference type="Gene3D" id="3.30.200.20">
    <property type="entry name" value="Phosphorylase Kinase, domain 1"/>
    <property type="match status" value="1"/>
</dbReference>
<dbReference type="SUPFAM" id="SSF51110">
    <property type="entry name" value="alpha-D-mannose-specific plant lectins"/>
    <property type="match status" value="2"/>
</dbReference>
<dbReference type="InterPro" id="IPR011009">
    <property type="entry name" value="Kinase-like_dom_sf"/>
</dbReference>
<keyword evidence="13" id="KW-1015">Disulfide bond</keyword>
<keyword evidence="4 18" id="KW-0808">Transferase</keyword>
<keyword evidence="2 18" id="KW-0723">Serine/threonine-protein kinase</keyword>
<evidence type="ECO:0000256" key="7">
    <source>
        <dbReference type="ARBA" id="ARBA00022734"/>
    </source>
</evidence>
<dbReference type="InterPro" id="IPR036426">
    <property type="entry name" value="Bulb-type_lectin_dom_sf"/>
</dbReference>
<keyword evidence="6 20" id="KW-0732">Signal</keyword>
<proteinExistence type="inferred from homology"/>
<dbReference type="PROSITE" id="PS00108">
    <property type="entry name" value="PROTEIN_KINASE_ST"/>
    <property type="match status" value="1"/>
</dbReference>
<dbReference type="PIRSF" id="PIRSF000641">
    <property type="entry name" value="SRK"/>
    <property type="match status" value="1"/>
</dbReference>
<comment type="caution">
    <text evidence="23">The sequence shown here is derived from an EMBL/GenBank/DDBJ whole genome shotgun (WGS) entry which is preliminary data.</text>
</comment>
<organism evidence="23 24">
    <name type="scientific">Protea cynaroides</name>
    <dbReference type="NCBI Taxonomy" id="273540"/>
    <lineage>
        <taxon>Eukaryota</taxon>
        <taxon>Viridiplantae</taxon>
        <taxon>Streptophyta</taxon>
        <taxon>Embryophyta</taxon>
        <taxon>Tracheophyta</taxon>
        <taxon>Spermatophyta</taxon>
        <taxon>Magnoliopsida</taxon>
        <taxon>Proteales</taxon>
        <taxon>Proteaceae</taxon>
        <taxon>Protea</taxon>
    </lineage>
</organism>
<dbReference type="EMBL" id="JAMYWD010000012">
    <property type="protein sequence ID" value="KAJ4952412.1"/>
    <property type="molecule type" value="Genomic_DNA"/>
</dbReference>
<dbReference type="InterPro" id="IPR000719">
    <property type="entry name" value="Prot_kinase_dom"/>
</dbReference>
<dbReference type="InterPro" id="IPR008271">
    <property type="entry name" value="Ser/Thr_kinase_AS"/>
</dbReference>
<dbReference type="InterPro" id="IPR051343">
    <property type="entry name" value="G-type_lectin_kinases/EP1-like"/>
</dbReference>
<evidence type="ECO:0000256" key="13">
    <source>
        <dbReference type="ARBA" id="ARBA00023157"/>
    </source>
</evidence>
<evidence type="ECO:0000313" key="24">
    <source>
        <dbReference type="Proteomes" id="UP001141806"/>
    </source>
</evidence>
<comment type="similarity">
    <text evidence="18">Belongs to the protein kinase superfamily. Ser/Thr protein kinase family.</text>
</comment>
<feature type="domain" description="Protein kinase" evidence="21">
    <location>
        <begin position="452"/>
        <end position="733"/>
    </location>
</feature>
<accession>A0A9Q0JUX1</accession>
<keyword evidence="3" id="KW-0245">EGF-like domain</keyword>
<dbReference type="InterPro" id="IPR017441">
    <property type="entry name" value="Protein_kinase_ATP_BS"/>
</dbReference>
<dbReference type="PROSITE" id="PS50011">
    <property type="entry name" value="PROTEIN_KINASE_DOM"/>
    <property type="match status" value="1"/>
</dbReference>
<dbReference type="PROSITE" id="PS50927">
    <property type="entry name" value="BULB_LECTIN"/>
    <property type="match status" value="1"/>
</dbReference>
<evidence type="ECO:0000256" key="9">
    <source>
        <dbReference type="ARBA" id="ARBA00022777"/>
    </source>
</evidence>
<dbReference type="FunFam" id="1.10.510.10:FF:000237">
    <property type="entry name" value="G-type lectin S-receptor-like serine/threonine-protein kinase"/>
    <property type="match status" value="1"/>
</dbReference>
<dbReference type="CDD" id="cd00028">
    <property type="entry name" value="B_lectin"/>
    <property type="match status" value="1"/>
</dbReference>
<dbReference type="PROSITE" id="PS00107">
    <property type="entry name" value="PROTEIN_KINASE_ATP"/>
    <property type="match status" value="1"/>
</dbReference>
<feature type="chain" id="PRO_5040485408" description="Receptor-like serine/threonine-protein kinase" evidence="20">
    <location>
        <begin position="19"/>
        <end position="741"/>
    </location>
</feature>
<evidence type="ECO:0000256" key="6">
    <source>
        <dbReference type="ARBA" id="ARBA00022729"/>
    </source>
</evidence>
<dbReference type="Pfam" id="PF00069">
    <property type="entry name" value="Pkinase"/>
    <property type="match status" value="1"/>
</dbReference>
<dbReference type="PANTHER" id="PTHR47976:SF7">
    <property type="entry name" value="RECEPTOR-LIKE SERINE_THREONINE-PROTEIN KINASE"/>
    <property type="match status" value="1"/>
</dbReference>
<keyword evidence="12" id="KW-0472">Membrane</keyword>
<reference evidence="23" key="1">
    <citation type="journal article" date="2023" name="Plant J.">
        <title>The genome of the king protea, Protea cynaroides.</title>
        <authorList>
            <person name="Chang J."/>
            <person name="Duong T.A."/>
            <person name="Schoeman C."/>
            <person name="Ma X."/>
            <person name="Roodt D."/>
            <person name="Barker N."/>
            <person name="Li Z."/>
            <person name="Van de Peer Y."/>
            <person name="Mizrachi E."/>
        </authorList>
    </citation>
    <scope>NUCLEOTIDE SEQUENCE</scope>
    <source>
        <tissue evidence="23">Young leaves</tissue>
    </source>
</reference>
<dbReference type="InterPro" id="IPR000858">
    <property type="entry name" value="S_locus_glycoprot_dom"/>
</dbReference>
<evidence type="ECO:0000256" key="16">
    <source>
        <dbReference type="ARBA" id="ARBA00047899"/>
    </source>
</evidence>
<dbReference type="Gene3D" id="1.10.510.10">
    <property type="entry name" value="Transferase(Phosphotransferase) domain 1"/>
    <property type="match status" value="1"/>
</dbReference>
<keyword evidence="24" id="KW-1185">Reference proteome</keyword>
<dbReference type="GO" id="GO:0016020">
    <property type="term" value="C:membrane"/>
    <property type="evidence" value="ECO:0007669"/>
    <property type="project" value="UniProtKB-SubCell"/>
</dbReference>
<protein>
    <recommendedName>
        <fullName evidence="18">Receptor-like serine/threonine-protein kinase</fullName>
        <ecNumber evidence="18">2.7.11.1</ecNumber>
    </recommendedName>
</protein>
<keyword evidence="14" id="KW-0675">Receptor</keyword>
<feature type="signal peptide" evidence="20">
    <location>
        <begin position="1"/>
        <end position="18"/>
    </location>
</feature>
<evidence type="ECO:0000256" key="11">
    <source>
        <dbReference type="ARBA" id="ARBA00022989"/>
    </source>
</evidence>